<evidence type="ECO:0000313" key="4">
    <source>
        <dbReference type="Proteomes" id="UP000228635"/>
    </source>
</evidence>
<dbReference type="PROSITE" id="PS00893">
    <property type="entry name" value="NUDIX_BOX"/>
    <property type="match status" value="1"/>
</dbReference>
<name>A0A2M6WJ15_9BACT</name>
<dbReference type="AlphaFoldDB" id="A0A2M6WJ15"/>
<dbReference type="InterPro" id="IPR020084">
    <property type="entry name" value="NUDIX_hydrolase_CS"/>
</dbReference>
<gene>
    <name evidence="3" type="ORF">COU08_00440</name>
</gene>
<protein>
    <recommendedName>
        <fullName evidence="2">Nudix hydrolase domain-containing protein</fullName>
    </recommendedName>
</protein>
<evidence type="ECO:0000313" key="3">
    <source>
        <dbReference type="EMBL" id="PIT92782.1"/>
    </source>
</evidence>
<dbReference type="PANTHER" id="PTHR21340:SF0">
    <property type="entry name" value="BIS(5'-NUCLEOSYL)-TETRAPHOSPHATASE [ASYMMETRICAL]"/>
    <property type="match status" value="1"/>
</dbReference>
<dbReference type="InterPro" id="IPR051325">
    <property type="entry name" value="Nudix_hydrolase_domain"/>
</dbReference>
<sequence>MPMMTSRETKNDAQAVIYRTNPETGDFEYLILFRYDQFTGEDQWRLVKGGINDGEVPSEAALREAKEETGLTALFSAITIRDYSYEAFDVRHNVISCLVNAENTHDEDVYPDSREEGGSIIRHAEWVDADTALSHLLFEDERLAVQYGHDYLKNVGVRD</sequence>
<dbReference type="GO" id="GO:0006754">
    <property type="term" value="P:ATP biosynthetic process"/>
    <property type="evidence" value="ECO:0007669"/>
    <property type="project" value="TreeGrafter"/>
</dbReference>
<dbReference type="Proteomes" id="UP000228635">
    <property type="component" value="Unassembled WGS sequence"/>
</dbReference>
<feature type="domain" description="Nudix hydrolase" evidence="2">
    <location>
        <begin position="10"/>
        <end position="149"/>
    </location>
</feature>
<dbReference type="PROSITE" id="PS51462">
    <property type="entry name" value="NUDIX"/>
    <property type="match status" value="1"/>
</dbReference>
<dbReference type="SUPFAM" id="SSF55811">
    <property type="entry name" value="Nudix"/>
    <property type="match status" value="1"/>
</dbReference>
<dbReference type="InterPro" id="IPR000086">
    <property type="entry name" value="NUDIX_hydrolase_dom"/>
</dbReference>
<dbReference type="GO" id="GO:0006167">
    <property type="term" value="P:AMP biosynthetic process"/>
    <property type="evidence" value="ECO:0007669"/>
    <property type="project" value="TreeGrafter"/>
</dbReference>
<dbReference type="GO" id="GO:0004081">
    <property type="term" value="F:bis(5'-nucleosyl)-tetraphosphatase (asymmetrical) activity"/>
    <property type="evidence" value="ECO:0007669"/>
    <property type="project" value="TreeGrafter"/>
</dbReference>
<dbReference type="PANTHER" id="PTHR21340">
    <property type="entry name" value="DIADENOSINE 5,5-P1,P4-TETRAPHOSPHATE PYROPHOSPHOHYDROLASE MUTT"/>
    <property type="match status" value="1"/>
</dbReference>
<evidence type="ECO:0000259" key="2">
    <source>
        <dbReference type="PROSITE" id="PS51462"/>
    </source>
</evidence>
<proteinExistence type="predicted"/>
<accession>A0A2M6WJ15</accession>
<reference evidence="4" key="1">
    <citation type="submission" date="2017-09" db="EMBL/GenBank/DDBJ databases">
        <title>Depth-based differentiation of microbial function through sediment-hosted aquifers and enrichment of novel symbionts in the deep terrestrial subsurface.</title>
        <authorList>
            <person name="Probst A.J."/>
            <person name="Ladd B."/>
            <person name="Jarett J.K."/>
            <person name="Geller-Mcgrath D.E."/>
            <person name="Sieber C.M.K."/>
            <person name="Emerson J.B."/>
            <person name="Anantharaman K."/>
            <person name="Thomas B.C."/>
            <person name="Malmstrom R."/>
            <person name="Stieglmeier M."/>
            <person name="Klingl A."/>
            <person name="Woyke T."/>
            <person name="Ryan C.M."/>
            <person name="Banfield J.F."/>
        </authorList>
    </citation>
    <scope>NUCLEOTIDE SEQUENCE [LARGE SCALE GENOMIC DNA]</scope>
</reference>
<comment type="caution">
    <text evidence="3">The sequence shown here is derived from an EMBL/GenBank/DDBJ whole genome shotgun (WGS) entry which is preliminary data.</text>
</comment>
<dbReference type="InterPro" id="IPR015797">
    <property type="entry name" value="NUDIX_hydrolase-like_dom_sf"/>
</dbReference>
<evidence type="ECO:0000256" key="1">
    <source>
        <dbReference type="ARBA" id="ARBA00022801"/>
    </source>
</evidence>
<organism evidence="3 4">
    <name type="scientific">Candidatus Harrisonbacteria bacterium CG10_big_fil_rev_8_21_14_0_10_42_17</name>
    <dbReference type="NCBI Taxonomy" id="1974584"/>
    <lineage>
        <taxon>Bacteria</taxon>
        <taxon>Candidatus Harrisoniibacteriota</taxon>
    </lineage>
</organism>
<dbReference type="Pfam" id="PF00293">
    <property type="entry name" value="NUDIX"/>
    <property type="match status" value="1"/>
</dbReference>
<dbReference type="Gene3D" id="3.90.79.10">
    <property type="entry name" value="Nucleoside Triphosphate Pyrophosphohydrolase"/>
    <property type="match status" value="1"/>
</dbReference>
<keyword evidence="1" id="KW-0378">Hydrolase</keyword>
<dbReference type="EMBL" id="PFBA01000008">
    <property type="protein sequence ID" value="PIT92782.1"/>
    <property type="molecule type" value="Genomic_DNA"/>
</dbReference>